<feature type="transmembrane region" description="Helical" evidence="6">
    <location>
        <begin position="448"/>
        <end position="466"/>
    </location>
</feature>
<accession>A0A2K9CA79</accession>
<gene>
    <name evidence="7" type="ORF">CXP39_00390</name>
</gene>
<feature type="transmembrane region" description="Helical" evidence="6">
    <location>
        <begin position="252"/>
        <end position="269"/>
    </location>
</feature>
<keyword evidence="8" id="KW-1185">Reference proteome</keyword>
<evidence type="ECO:0000256" key="3">
    <source>
        <dbReference type="ARBA" id="ARBA00022692"/>
    </source>
</evidence>
<dbReference type="PANTHER" id="PTHR43652:SF6">
    <property type="entry name" value="ARGININE REPRESSOR"/>
    <property type="match status" value="1"/>
</dbReference>
<dbReference type="OrthoDB" id="255482at2"/>
<evidence type="ECO:0000313" key="7">
    <source>
        <dbReference type="EMBL" id="AUF83915.1"/>
    </source>
</evidence>
<feature type="transmembrane region" description="Helical" evidence="6">
    <location>
        <begin position="102"/>
        <end position="121"/>
    </location>
</feature>
<feature type="transmembrane region" description="Helical" evidence="6">
    <location>
        <begin position="64"/>
        <end position="82"/>
    </location>
</feature>
<proteinExistence type="predicted"/>
<dbReference type="PANTHER" id="PTHR43652">
    <property type="entry name" value="BASIC AMINO ACID ANTIPORTER YFCC-RELATED"/>
    <property type="match status" value="1"/>
</dbReference>
<keyword evidence="3 6" id="KW-0812">Transmembrane</keyword>
<dbReference type="KEGG" id="msyr:CXP39_00390"/>
<keyword evidence="4 6" id="KW-1133">Transmembrane helix</keyword>
<evidence type="ECO:0000256" key="6">
    <source>
        <dbReference type="SAM" id="Phobius"/>
    </source>
</evidence>
<keyword evidence="2" id="KW-1003">Cell membrane</keyword>
<feature type="transmembrane region" description="Helical" evidence="6">
    <location>
        <begin position="191"/>
        <end position="213"/>
    </location>
</feature>
<feature type="transmembrane region" description="Helical" evidence="6">
    <location>
        <begin position="128"/>
        <end position="156"/>
    </location>
</feature>
<dbReference type="AlphaFoldDB" id="A0A2K9CA79"/>
<feature type="transmembrane region" description="Helical" evidence="6">
    <location>
        <begin position="303"/>
        <end position="327"/>
    </location>
</feature>
<dbReference type="GO" id="GO:0005886">
    <property type="term" value="C:plasma membrane"/>
    <property type="evidence" value="ECO:0007669"/>
    <property type="project" value="UniProtKB-SubCell"/>
</dbReference>
<name>A0A2K9CA79_9MOLU</name>
<evidence type="ECO:0000313" key="8">
    <source>
        <dbReference type="Proteomes" id="UP000233419"/>
    </source>
</evidence>
<organism evidence="7 8">
    <name type="scientific">Mesoplasma syrphidae</name>
    <dbReference type="NCBI Taxonomy" id="225999"/>
    <lineage>
        <taxon>Bacteria</taxon>
        <taxon>Bacillati</taxon>
        <taxon>Mycoplasmatota</taxon>
        <taxon>Mollicutes</taxon>
        <taxon>Entomoplasmatales</taxon>
        <taxon>Entomoplasmataceae</taxon>
        <taxon>Mesoplasma</taxon>
    </lineage>
</organism>
<dbReference type="Proteomes" id="UP000233419">
    <property type="component" value="Chromosome"/>
</dbReference>
<sequence length="507" mass="55449">MWAAVVILLLIVAAVVFLSWILKLTGKQVVSGVDEQGNEIWVPIKALGILDIFYLPLKGFERQVEIVIFILMIGAFINVVVRSKALEGMAQNITLTLKGKEIWATVPLMLFFSICGSIEGMCEESLGFYAICIPLMLMAGFDTFTAFLIVFLGAGIGVVGSTLNPFAVTVAVNELNEWAKDPNFISSGDGLVWRFGTWAVLTIFAIVFTIKYAKKVKNDPQKSVVFATLEGDKKFFLANSYEKIEMNWKRKITVWVFCLTFLLMLVYLVKWDSIFGITWFETASQWVHEHLWFFSSQIPGIGVGYLIEVAAFFMIATVILGLVNGLGQEKFLGQFTEGAADYIGVVFVLATAAGVSIGIENSNIKFLITEVVKNGLSGVQSSYVKLILLFLIFIPISFLIPSTSGFSALIFPLIAPIVAIEGQTPGTWVAHPALASGSIAAFVNANGFVNLFTPMSAALMGGLALSRVEYGTFLKKMLPFFVGVLVIIMTMLCIGVYISENVNPVLA</sequence>
<evidence type="ECO:0000256" key="1">
    <source>
        <dbReference type="ARBA" id="ARBA00004651"/>
    </source>
</evidence>
<reference evidence="7 8" key="1">
    <citation type="submission" date="2017-12" db="EMBL/GenBank/DDBJ databases">
        <title>Mesoplasma syrphidae YJS, Complete Genome.</title>
        <authorList>
            <person name="Knight T.F."/>
            <person name="Citino T."/>
            <person name="Rubinstein R."/>
            <person name="Neuschaefer Z."/>
        </authorList>
    </citation>
    <scope>NUCLEOTIDE SEQUENCE [LARGE SCALE GENOMIC DNA]</scope>
    <source>
        <strain evidence="7 8">YJS</strain>
    </source>
</reference>
<keyword evidence="5 6" id="KW-0472">Membrane</keyword>
<feature type="transmembrane region" description="Helical" evidence="6">
    <location>
        <begin position="408"/>
        <end position="428"/>
    </location>
</feature>
<protein>
    <submittedName>
        <fullName evidence="7">YfcC family protein</fullName>
    </submittedName>
</protein>
<feature type="transmembrane region" description="Helical" evidence="6">
    <location>
        <begin position="383"/>
        <end position="401"/>
    </location>
</feature>
<dbReference type="InterPro" id="IPR051679">
    <property type="entry name" value="DASS-Related_Transporters"/>
</dbReference>
<dbReference type="InterPro" id="IPR018385">
    <property type="entry name" value="C4_dicarb_anaerob_car-like"/>
</dbReference>
<feature type="transmembrane region" description="Helical" evidence="6">
    <location>
        <begin position="339"/>
        <end position="359"/>
    </location>
</feature>
<comment type="subcellular location">
    <subcellularLocation>
        <location evidence="1">Cell membrane</location>
        <topology evidence="1">Multi-pass membrane protein</topology>
    </subcellularLocation>
</comment>
<dbReference type="EMBL" id="CP025257">
    <property type="protein sequence ID" value="AUF83915.1"/>
    <property type="molecule type" value="Genomic_DNA"/>
</dbReference>
<evidence type="ECO:0000256" key="5">
    <source>
        <dbReference type="ARBA" id="ARBA00023136"/>
    </source>
</evidence>
<evidence type="ECO:0000256" key="2">
    <source>
        <dbReference type="ARBA" id="ARBA00022475"/>
    </source>
</evidence>
<evidence type="ECO:0000256" key="4">
    <source>
        <dbReference type="ARBA" id="ARBA00022989"/>
    </source>
</evidence>
<feature type="transmembrane region" description="Helical" evidence="6">
    <location>
        <begin position="478"/>
        <end position="498"/>
    </location>
</feature>
<dbReference type="Pfam" id="PF03606">
    <property type="entry name" value="DcuC"/>
    <property type="match status" value="1"/>
</dbReference>